<organism evidence="6">
    <name type="scientific">bioreactor metagenome</name>
    <dbReference type="NCBI Taxonomy" id="1076179"/>
    <lineage>
        <taxon>unclassified sequences</taxon>
        <taxon>metagenomes</taxon>
        <taxon>ecological metagenomes</taxon>
    </lineage>
</organism>
<sequence>MTFFGIFGVITGGLVIQIIAPILLVAAGLSLRWLGLGNLFKGTPQSESPVNKKSRVDSMVVDLKAMDEFLIEPPSGRELEVLHLIEDGLTNQEIADALSVAPSTIKTHINNLYAKLGVKTRVQAIKRAHDLGLL</sequence>
<dbReference type="PANTHER" id="PTHR44688">
    <property type="entry name" value="DNA-BINDING TRANSCRIPTIONAL ACTIVATOR DEVR_DOSR"/>
    <property type="match status" value="1"/>
</dbReference>
<keyword evidence="2" id="KW-0238">DNA-binding</keyword>
<dbReference type="GO" id="GO:0003677">
    <property type="term" value="F:DNA binding"/>
    <property type="evidence" value="ECO:0007669"/>
    <property type="project" value="UniProtKB-KW"/>
</dbReference>
<dbReference type="SMART" id="SM00421">
    <property type="entry name" value="HTH_LUXR"/>
    <property type="match status" value="1"/>
</dbReference>
<evidence type="ECO:0000256" key="4">
    <source>
        <dbReference type="SAM" id="Phobius"/>
    </source>
</evidence>
<dbReference type="Pfam" id="PF00196">
    <property type="entry name" value="GerE"/>
    <property type="match status" value="1"/>
</dbReference>
<keyword evidence="1" id="KW-0805">Transcription regulation</keyword>
<dbReference type="PANTHER" id="PTHR44688:SF16">
    <property type="entry name" value="DNA-BINDING TRANSCRIPTIONAL ACTIVATOR DEVR_DOSR"/>
    <property type="match status" value="1"/>
</dbReference>
<dbReference type="CDD" id="cd06170">
    <property type="entry name" value="LuxR_C_like"/>
    <property type="match status" value="1"/>
</dbReference>
<keyword evidence="4" id="KW-0472">Membrane</keyword>
<protein>
    <submittedName>
        <fullName evidence="6">HTH-type transcriptional regulator MalT</fullName>
    </submittedName>
</protein>
<feature type="transmembrane region" description="Helical" evidence="4">
    <location>
        <begin position="6"/>
        <end position="31"/>
    </location>
</feature>
<dbReference type="PROSITE" id="PS50043">
    <property type="entry name" value="HTH_LUXR_2"/>
    <property type="match status" value="1"/>
</dbReference>
<dbReference type="AlphaFoldDB" id="A0A645BA68"/>
<name>A0A645BA68_9ZZZZ</name>
<keyword evidence="4" id="KW-1133">Transmembrane helix</keyword>
<evidence type="ECO:0000256" key="2">
    <source>
        <dbReference type="ARBA" id="ARBA00023125"/>
    </source>
</evidence>
<evidence type="ECO:0000256" key="1">
    <source>
        <dbReference type="ARBA" id="ARBA00023015"/>
    </source>
</evidence>
<dbReference type="InterPro" id="IPR036388">
    <property type="entry name" value="WH-like_DNA-bd_sf"/>
</dbReference>
<evidence type="ECO:0000313" key="6">
    <source>
        <dbReference type="EMBL" id="MPM62335.1"/>
    </source>
</evidence>
<proteinExistence type="predicted"/>
<dbReference type="InterPro" id="IPR016032">
    <property type="entry name" value="Sig_transdc_resp-reg_C-effctor"/>
</dbReference>
<reference evidence="6" key="1">
    <citation type="submission" date="2019-08" db="EMBL/GenBank/DDBJ databases">
        <authorList>
            <person name="Kucharzyk K."/>
            <person name="Murdoch R.W."/>
            <person name="Higgins S."/>
            <person name="Loffler F."/>
        </authorList>
    </citation>
    <scope>NUCLEOTIDE SEQUENCE</scope>
</reference>
<dbReference type="SUPFAM" id="SSF46894">
    <property type="entry name" value="C-terminal effector domain of the bipartite response regulators"/>
    <property type="match status" value="1"/>
</dbReference>
<dbReference type="PROSITE" id="PS00622">
    <property type="entry name" value="HTH_LUXR_1"/>
    <property type="match status" value="1"/>
</dbReference>
<dbReference type="EMBL" id="VSSQ01018813">
    <property type="protein sequence ID" value="MPM62335.1"/>
    <property type="molecule type" value="Genomic_DNA"/>
</dbReference>
<dbReference type="GO" id="GO:0006355">
    <property type="term" value="P:regulation of DNA-templated transcription"/>
    <property type="evidence" value="ECO:0007669"/>
    <property type="project" value="InterPro"/>
</dbReference>
<dbReference type="Gene3D" id="1.10.10.10">
    <property type="entry name" value="Winged helix-like DNA-binding domain superfamily/Winged helix DNA-binding domain"/>
    <property type="match status" value="1"/>
</dbReference>
<comment type="caution">
    <text evidence="6">The sequence shown here is derived from an EMBL/GenBank/DDBJ whole genome shotgun (WGS) entry which is preliminary data.</text>
</comment>
<dbReference type="InterPro" id="IPR000792">
    <property type="entry name" value="Tscrpt_reg_LuxR_C"/>
</dbReference>
<accession>A0A645BA68</accession>
<evidence type="ECO:0000259" key="5">
    <source>
        <dbReference type="PROSITE" id="PS50043"/>
    </source>
</evidence>
<feature type="domain" description="HTH luxR-type" evidence="5">
    <location>
        <begin position="67"/>
        <end position="132"/>
    </location>
</feature>
<dbReference type="PRINTS" id="PR00038">
    <property type="entry name" value="HTHLUXR"/>
</dbReference>
<keyword evidence="3" id="KW-0804">Transcription</keyword>
<keyword evidence="4" id="KW-0812">Transmembrane</keyword>
<gene>
    <name evidence="6" type="primary">malT_20</name>
    <name evidence="6" type="ORF">SDC9_109201</name>
</gene>
<evidence type="ECO:0000256" key="3">
    <source>
        <dbReference type="ARBA" id="ARBA00023163"/>
    </source>
</evidence>